<organism evidence="1">
    <name type="scientific">Sesamum radiatum</name>
    <name type="common">Black benniseed</name>
    <dbReference type="NCBI Taxonomy" id="300843"/>
    <lineage>
        <taxon>Eukaryota</taxon>
        <taxon>Viridiplantae</taxon>
        <taxon>Streptophyta</taxon>
        <taxon>Embryophyta</taxon>
        <taxon>Tracheophyta</taxon>
        <taxon>Spermatophyta</taxon>
        <taxon>Magnoliopsida</taxon>
        <taxon>eudicotyledons</taxon>
        <taxon>Gunneridae</taxon>
        <taxon>Pentapetalae</taxon>
        <taxon>asterids</taxon>
        <taxon>lamiids</taxon>
        <taxon>Lamiales</taxon>
        <taxon>Pedaliaceae</taxon>
        <taxon>Sesamum</taxon>
    </lineage>
</organism>
<dbReference type="EMBL" id="JACGWJ010000022">
    <property type="protein sequence ID" value="KAL0329402.1"/>
    <property type="molecule type" value="Genomic_DNA"/>
</dbReference>
<proteinExistence type="predicted"/>
<comment type="caution">
    <text evidence="1">The sequence shown here is derived from an EMBL/GenBank/DDBJ whole genome shotgun (WGS) entry which is preliminary data.</text>
</comment>
<dbReference type="AlphaFoldDB" id="A0AAW2MD09"/>
<sequence length="72" mass="7898">MARGPEVFGRFMTVHEPMESSARRGKGVAHAELEAAHRKAGDRLVNDVQSASSDSLRLHVPETCTPIEDELL</sequence>
<reference evidence="1" key="1">
    <citation type="submission" date="2020-06" db="EMBL/GenBank/DDBJ databases">
        <authorList>
            <person name="Li T."/>
            <person name="Hu X."/>
            <person name="Zhang T."/>
            <person name="Song X."/>
            <person name="Zhang H."/>
            <person name="Dai N."/>
            <person name="Sheng W."/>
            <person name="Hou X."/>
            <person name="Wei L."/>
        </authorList>
    </citation>
    <scope>NUCLEOTIDE SEQUENCE</scope>
    <source>
        <strain evidence="1">G02</strain>
        <tissue evidence="1">Leaf</tissue>
    </source>
</reference>
<reference evidence="1" key="2">
    <citation type="journal article" date="2024" name="Plant">
        <title>Genomic evolution and insights into agronomic trait innovations of Sesamum species.</title>
        <authorList>
            <person name="Miao H."/>
            <person name="Wang L."/>
            <person name="Qu L."/>
            <person name="Liu H."/>
            <person name="Sun Y."/>
            <person name="Le M."/>
            <person name="Wang Q."/>
            <person name="Wei S."/>
            <person name="Zheng Y."/>
            <person name="Lin W."/>
            <person name="Duan Y."/>
            <person name="Cao H."/>
            <person name="Xiong S."/>
            <person name="Wang X."/>
            <person name="Wei L."/>
            <person name="Li C."/>
            <person name="Ma Q."/>
            <person name="Ju M."/>
            <person name="Zhao R."/>
            <person name="Li G."/>
            <person name="Mu C."/>
            <person name="Tian Q."/>
            <person name="Mei H."/>
            <person name="Zhang T."/>
            <person name="Gao T."/>
            <person name="Zhang H."/>
        </authorList>
    </citation>
    <scope>NUCLEOTIDE SEQUENCE</scope>
    <source>
        <strain evidence="1">G02</strain>
    </source>
</reference>
<name>A0AAW2MD09_SESRA</name>
<gene>
    <name evidence="1" type="ORF">Sradi_4926900</name>
</gene>
<evidence type="ECO:0000313" key="1">
    <source>
        <dbReference type="EMBL" id="KAL0329402.1"/>
    </source>
</evidence>
<accession>A0AAW2MD09</accession>
<protein>
    <submittedName>
        <fullName evidence="1">Uncharacterized protein</fullName>
    </submittedName>
</protein>